<keyword evidence="5" id="KW-1185">Reference proteome</keyword>
<name>A0ABS1X625_9GAMM</name>
<gene>
    <name evidence="4" type="ORF">JM946_28365</name>
</gene>
<dbReference type="PANTHER" id="PTHR30273:SF2">
    <property type="entry name" value="PROTEIN FECR"/>
    <property type="match status" value="1"/>
</dbReference>
<evidence type="ECO:0000313" key="5">
    <source>
        <dbReference type="Proteomes" id="UP000661077"/>
    </source>
</evidence>
<dbReference type="PANTHER" id="PTHR30273">
    <property type="entry name" value="PERIPLASMIC SIGNAL SENSOR AND SIGMA FACTOR ACTIVATOR FECR-RELATED"/>
    <property type="match status" value="1"/>
</dbReference>
<comment type="caution">
    <text evidence="4">The sequence shown here is derived from an EMBL/GenBank/DDBJ whole genome shotgun (WGS) entry which is preliminary data.</text>
</comment>
<evidence type="ECO:0000313" key="4">
    <source>
        <dbReference type="EMBL" id="MBM0108664.1"/>
    </source>
</evidence>
<feature type="domain" description="FecR protein" evidence="2">
    <location>
        <begin position="134"/>
        <end position="226"/>
    </location>
</feature>
<sequence length="352" mass="39305">MKHSSDTEIDAQLSEQAAAWFVRLVANDLSARERREYLAWLKASGRHVEALLDIYRYHGYGRKAKLHMRATPNRDPESNIIPFTPRGVTVHPHSLRETQRPRRGRFPKIAASIAGVMFTIVAAWIVKTTYIDNRITTGPGQWDRELLSDGSVLRIGPNTKLRWAFDDFQRSIVLSEGEAVFEVAKDPLRPFIVSTHFGNVRAVGTEFGISLMNGSTAVVTVAHGKVAVSKPHEGRFAIEQKADAVAELVADQQIVMSLQGAEPIKEVDASRELQWATGYYEFRGETVGEAVEQFNRRNKLQVVMADPAIGNIAMPFTTVKLDDPETFVVMLAARPDVQVAYENANVIRLLPE</sequence>
<feature type="domain" description="FecR N-terminal" evidence="3">
    <location>
        <begin position="15"/>
        <end position="50"/>
    </location>
</feature>
<dbReference type="PIRSF" id="PIRSF018266">
    <property type="entry name" value="FecR"/>
    <property type="match status" value="1"/>
</dbReference>
<dbReference type="InterPro" id="IPR032623">
    <property type="entry name" value="FecR_N"/>
</dbReference>
<accession>A0ABS1X625</accession>
<protein>
    <submittedName>
        <fullName evidence="4">FecR domain-containing protein</fullName>
    </submittedName>
</protein>
<dbReference type="Gene3D" id="2.60.120.1440">
    <property type="match status" value="1"/>
</dbReference>
<reference evidence="4 5" key="1">
    <citation type="journal article" date="2021" name="Int. J. Syst. Evol. Microbiol.">
        <title>Steroidobacter gossypii sp. nov., isolated from soil of cotton cropping field.</title>
        <authorList>
            <person name="Huang R."/>
            <person name="Yang S."/>
            <person name="Zhen C."/>
            <person name="Liu W."/>
        </authorList>
    </citation>
    <scope>NUCLEOTIDE SEQUENCE [LARGE SCALE GENOMIC DNA]</scope>
    <source>
        <strain evidence="4 5">S1-65</strain>
    </source>
</reference>
<dbReference type="RefSeq" id="WP_203170834.1">
    <property type="nucleotide sequence ID" value="NZ_JAEVLS010000009.1"/>
</dbReference>
<dbReference type="Pfam" id="PF04773">
    <property type="entry name" value="FecR"/>
    <property type="match status" value="1"/>
</dbReference>
<keyword evidence="1" id="KW-1133">Transmembrane helix</keyword>
<feature type="transmembrane region" description="Helical" evidence="1">
    <location>
        <begin position="109"/>
        <end position="126"/>
    </location>
</feature>
<organism evidence="4 5">
    <name type="scientific">Steroidobacter gossypii</name>
    <dbReference type="NCBI Taxonomy" id="2805490"/>
    <lineage>
        <taxon>Bacteria</taxon>
        <taxon>Pseudomonadati</taxon>
        <taxon>Pseudomonadota</taxon>
        <taxon>Gammaproteobacteria</taxon>
        <taxon>Steroidobacterales</taxon>
        <taxon>Steroidobacteraceae</taxon>
        <taxon>Steroidobacter</taxon>
    </lineage>
</organism>
<evidence type="ECO:0000259" key="2">
    <source>
        <dbReference type="Pfam" id="PF04773"/>
    </source>
</evidence>
<evidence type="ECO:0000259" key="3">
    <source>
        <dbReference type="Pfam" id="PF16220"/>
    </source>
</evidence>
<proteinExistence type="predicted"/>
<dbReference type="InterPro" id="IPR006860">
    <property type="entry name" value="FecR"/>
</dbReference>
<dbReference type="Proteomes" id="UP000661077">
    <property type="component" value="Unassembled WGS sequence"/>
</dbReference>
<dbReference type="EMBL" id="JAEVLS010000009">
    <property type="protein sequence ID" value="MBM0108664.1"/>
    <property type="molecule type" value="Genomic_DNA"/>
</dbReference>
<dbReference type="InterPro" id="IPR012373">
    <property type="entry name" value="Ferrdict_sens_TM"/>
</dbReference>
<keyword evidence="1" id="KW-0472">Membrane</keyword>
<evidence type="ECO:0000256" key="1">
    <source>
        <dbReference type="SAM" id="Phobius"/>
    </source>
</evidence>
<keyword evidence="1" id="KW-0812">Transmembrane</keyword>
<dbReference type="Pfam" id="PF16220">
    <property type="entry name" value="DUF4880"/>
    <property type="match status" value="1"/>
</dbReference>